<sequence>MNYQILLESYAFGEAISKDELSLLELELDSQLESIKFSRTQGCTEKAPKHICVVAQVCEGSSWITCLASILDKSNPLSLGKKSRGAKVIDALLHNNYLMN</sequence>
<name>A0A0A2C9P4_PROMR</name>
<organism evidence="1 2">
    <name type="scientific">Prochlorococcus marinus str. PAC1</name>
    <dbReference type="NCBI Taxonomy" id="59924"/>
    <lineage>
        <taxon>Bacteria</taxon>
        <taxon>Bacillati</taxon>
        <taxon>Cyanobacteriota</taxon>
        <taxon>Cyanophyceae</taxon>
        <taxon>Synechococcales</taxon>
        <taxon>Prochlorococcaceae</taxon>
        <taxon>Prochlorococcus</taxon>
    </lineage>
</organism>
<protein>
    <submittedName>
        <fullName evidence="1">Uncharacterized protein</fullName>
    </submittedName>
</protein>
<evidence type="ECO:0000313" key="2">
    <source>
        <dbReference type="Proteomes" id="UP000030392"/>
    </source>
</evidence>
<dbReference type="EMBL" id="JNAX01000003">
    <property type="protein sequence ID" value="KGG22272.1"/>
    <property type="molecule type" value="Genomic_DNA"/>
</dbReference>
<gene>
    <name evidence="1" type="ORF">EV03_0165</name>
</gene>
<accession>A0A0A2C9P4</accession>
<dbReference type="AlphaFoldDB" id="A0A0A2C9P4"/>
<evidence type="ECO:0000313" key="1">
    <source>
        <dbReference type="EMBL" id="KGG22272.1"/>
    </source>
</evidence>
<reference evidence="2" key="1">
    <citation type="journal article" date="2014" name="Sci. Data">
        <title>Genomes of diverse isolates of the marine cyanobacterium Prochlorococcus.</title>
        <authorList>
            <person name="Biller S."/>
            <person name="Berube P."/>
            <person name="Thompson J."/>
            <person name="Kelly L."/>
            <person name="Roggensack S."/>
            <person name="Awad L."/>
            <person name="Roache-Johnson K."/>
            <person name="Ding H."/>
            <person name="Giovannoni S.J."/>
            <person name="Moore L.R."/>
            <person name="Chisholm S.W."/>
        </authorList>
    </citation>
    <scope>NUCLEOTIDE SEQUENCE [LARGE SCALE GENOMIC DNA]</scope>
    <source>
        <strain evidence="2">PAC1</strain>
    </source>
</reference>
<dbReference type="Proteomes" id="UP000030392">
    <property type="component" value="Unassembled WGS sequence"/>
</dbReference>
<comment type="caution">
    <text evidence="1">The sequence shown here is derived from an EMBL/GenBank/DDBJ whole genome shotgun (WGS) entry which is preliminary data.</text>
</comment>
<proteinExistence type="predicted"/>
<dbReference type="RefSeq" id="WP_036904289.1">
    <property type="nucleotide sequence ID" value="NZ_CP138967.1"/>
</dbReference>